<protein>
    <submittedName>
        <fullName evidence="3">Rhodanese-like domain-containing protein</fullName>
    </submittedName>
</protein>
<feature type="region of interest" description="Disordered" evidence="1">
    <location>
        <begin position="113"/>
        <end position="139"/>
    </location>
</feature>
<dbReference type="InterPro" id="IPR001763">
    <property type="entry name" value="Rhodanese-like_dom"/>
</dbReference>
<evidence type="ECO:0000256" key="1">
    <source>
        <dbReference type="SAM" id="MobiDB-lite"/>
    </source>
</evidence>
<organism evidence="3 4">
    <name type="scientific">Ruania alkalisoli</name>
    <dbReference type="NCBI Taxonomy" id="2779775"/>
    <lineage>
        <taxon>Bacteria</taxon>
        <taxon>Bacillati</taxon>
        <taxon>Actinomycetota</taxon>
        <taxon>Actinomycetes</taxon>
        <taxon>Micrococcales</taxon>
        <taxon>Ruaniaceae</taxon>
        <taxon>Ruania</taxon>
    </lineage>
</organism>
<dbReference type="InterPro" id="IPR036873">
    <property type="entry name" value="Rhodanese-like_dom_sf"/>
</dbReference>
<dbReference type="Proteomes" id="UP000593758">
    <property type="component" value="Chromosome"/>
</dbReference>
<dbReference type="PROSITE" id="PS50206">
    <property type="entry name" value="RHODANESE_3"/>
    <property type="match status" value="1"/>
</dbReference>
<dbReference type="Pfam" id="PF00581">
    <property type="entry name" value="Rhodanese"/>
    <property type="match status" value="1"/>
</dbReference>
<feature type="domain" description="Rhodanese" evidence="2">
    <location>
        <begin position="18"/>
        <end position="138"/>
    </location>
</feature>
<dbReference type="RefSeq" id="WP_159620964.1">
    <property type="nucleotide sequence ID" value="NZ_CP063169.1"/>
</dbReference>
<dbReference type="PANTHER" id="PTHR47377:SF1">
    <property type="entry name" value="RHODANESE-LIKE DOMAIN-CONTAINING PROTEIN 4, CHLOROPLASTIC"/>
    <property type="match status" value="1"/>
</dbReference>
<sequence>MSYAGDLNPKDAWAFLAEHADAALVDVRTQAEWSFVGVPRTDEIDRPTLLIEWNTFPNGSRNPAFLDQLRQAGYEAGDGKPLVFICRSGQRSIAAAEAATAAGYGPAYNVSDGFEGPTDTEGHRGQVGWRADGLPWTQS</sequence>
<evidence type="ECO:0000313" key="4">
    <source>
        <dbReference type="Proteomes" id="UP000593758"/>
    </source>
</evidence>
<gene>
    <name evidence="3" type="ORF">IM660_02905</name>
</gene>
<reference evidence="3 4" key="1">
    <citation type="submission" date="2020-10" db="EMBL/GenBank/DDBJ databases">
        <title>Haloactinobacterium sp. RN3S43, a bacterium isolated from saline soil.</title>
        <authorList>
            <person name="Sun J.-Q."/>
        </authorList>
    </citation>
    <scope>NUCLEOTIDE SEQUENCE [LARGE SCALE GENOMIC DNA]</scope>
    <source>
        <strain evidence="3 4">RN3S43</strain>
    </source>
</reference>
<dbReference type="EMBL" id="CP063169">
    <property type="protein sequence ID" value="QOR71271.1"/>
    <property type="molecule type" value="Genomic_DNA"/>
</dbReference>
<name>A0A7M1SUW1_9MICO</name>
<dbReference type="KEGG" id="halt:IM660_02905"/>
<dbReference type="SUPFAM" id="SSF52821">
    <property type="entry name" value="Rhodanese/Cell cycle control phosphatase"/>
    <property type="match status" value="1"/>
</dbReference>
<dbReference type="AlphaFoldDB" id="A0A7M1SUW1"/>
<evidence type="ECO:0000313" key="3">
    <source>
        <dbReference type="EMBL" id="QOR71271.1"/>
    </source>
</evidence>
<evidence type="ECO:0000259" key="2">
    <source>
        <dbReference type="PROSITE" id="PS50206"/>
    </source>
</evidence>
<dbReference type="InterPro" id="IPR044240">
    <property type="entry name" value="STR4-like"/>
</dbReference>
<dbReference type="PANTHER" id="PTHR47377">
    <property type="entry name" value="RHODANESE-LIKE DOMAIN-CONTAINING PROTEIN 4, CHLOROPLASTIC"/>
    <property type="match status" value="1"/>
</dbReference>
<keyword evidence="4" id="KW-1185">Reference proteome</keyword>
<accession>A0A7M1SUW1</accession>
<proteinExistence type="predicted"/>
<dbReference type="Gene3D" id="3.40.250.10">
    <property type="entry name" value="Rhodanese-like domain"/>
    <property type="match status" value="1"/>
</dbReference>
<dbReference type="SMART" id="SM00450">
    <property type="entry name" value="RHOD"/>
    <property type="match status" value="1"/>
</dbReference>